<keyword evidence="1" id="KW-0812">Transmembrane</keyword>
<keyword evidence="3" id="KW-1185">Reference proteome</keyword>
<reference evidence="3" key="1">
    <citation type="journal article" date="2019" name="Int. J. Syst. Evol. Microbiol.">
        <title>The Global Catalogue of Microorganisms (GCM) 10K type strain sequencing project: providing services to taxonomists for standard genome sequencing and annotation.</title>
        <authorList>
            <consortium name="The Broad Institute Genomics Platform"/>
            <consortium name="The Broad Institute Genome Sequencing Center for Infectious Disease"/>
            <person name="Wu L."/>
            <person name="Ma J."/>
        </authorList>
    </citation>
    <scope>NUCLEOTIDE SEQUENCE [LARGE SCALE GENOMIC DNA]</scope>
    <source>
        <strain evidence="3">CCM 7282</strain>
    </source>
</reference>
<proteinExistence type="predicted"/>
<gene>
    <name evidence="2" type="ORF">GCM10007216_06150</name>
</gene>
<keyword evidence="1" id="KW-0472">Membrane</keyword>
<keyword evidence="1" id="KW-1133">Transmembrane helix</keyword>
<protein>
    <submittedName>
        <fullName evidence="2">Chromosome segregation protein</fullName>
    </submittedName>
</protein>
<evidence type="ECO:0000313" key="2">
    <source>
        <dbReference type="EMBL" id="GGC78378.1"/>
    </source>
</evidence>
<feature type="transmembrane region" description="Helical" evidence="1">
    <location>
        <begin position="12"/>
        <end position="32"/>
    </location>
</feature>
<evidence type="ECO:0000256" key="1">
    <source>
        <dbReference type="SAM" id="Phobius"/>
    </source>
</evidence>
<comment type="caution">
    <text evidence="2">The sequence shown here is derived from an EMBL/GenBank/DDBJ whole genome shotgun (WGS) entry which is preliminary data.</text>
</comment>
<accession>A0ABQ1NLJ6</accession>
<name>A0ABQ1NLJ6_9BACI</name>
<organism evidence="2 3">
    <name type="scientific">Thalassobacillus devorans</name>
    <dbReference type="NCBI Taxonomy" id="279813"/>
    <lineage>
        <taxon>Bacteria</taxon>
        <taxon>Bacillati</taxon>
        <taxon>Bacillota</taxon>
        <taxon>Bacilli</taxon>
        <taxon>Bacillales</taxon>
        <taxon>Bacillaceae</taxon>
        <taxon>Thalassobacillus</taxon>
    </lineage>
</organism>
<evidence type="ECO:0000313" key="3">
    <source>
        <dbReference type="Proteomes" id="UP000619534"/>
    </source>
</evidence>
<dbReference type="Proteomes" id="UP000619534">
    <property type="component" value="Unassembled WGS sequence"/>
</dbReference>
<dbReference type="EMBL" id="BMCJ01000001">
    <property type="protein sequence ID" value="GGC78378.1"/>
    <property type="molecule type" value="Genomic_DNA"/>
</dbReference>
<dbReference type="RefSeq" id="WP_062445246.1">
    <property type="nucleotide sequence ID" value="NZ_BMCJ01000001.1"/>
</dbReference>
<sequence>MNASDFLNMYVWVTAAGVLAFVVLGLIIYHYFSAKSYKKMVAEVEREAVTTLDQVEKDYELKKEEDRKKVKEDYEQKIAAVNAYVKDMEKLSRTASEMEIYTIVSDLKDKLVNEGSIQPSDMILLPNVYLPLSGEDKDRKFVKNDLIVLMKSGIYLLGTNNLEGKVLYGMNQDKAKEVSFLLDDFFSTDDKKEEKTLVADNAQAEQHSLKVRSIEDPATQVLDGMETIHNQLQSNDLERRVLPIVYFTHSNQVINYSKAYKPYVFDQKEKLAKFLVGQLKDGYPFYTEKDMKKLKAVLEHADMTRREAGHFGQELAVEHT</sequence>